<evidence type="ECO:0000256" key="1">
    <source>
        <dbReference type="ARBA" id="ARBA00004651"/>
    </source>
</evidence>
<keyword evidence="4 10" id="KW-1133">Transmembrane helix</keyword>
<dbReference type="GO" id="GO:0046872">
    <property type="term" value="F:metal ion binding"/>
    <property type="evidence" value="ECO:0007669"/>
    <property type="project" value="UniProtKB-KW"/>
</dbReference>
<proteinExistence type="inferred from homology"/>
<evidence type="ECO:0000256" key="7">
    <source>
        <dbReference type="ARBA" id="ARBA00035120"/>
    </source>
</evidence>
<keyword evidence="10" id="KW-0915">Sodium</keyword>
<evidence type="ECO:0000256" key="2">
    <source>
        <dbReference type="ARBA" id="ARBA00022475"/>
    </source>
</evidence>
<dbReference type="HAMAP" id="MF_00454">
    <property type="entry name" value="FluC"/>
    <property type="match status" value="1"/>
</dbReference>
<comment type="activity regulation">
    <text evidence="10">Na(+) is not transported, but it plays an essential structural role and its presence is essential for fluoride channel function.</text>
</comment>
<dbReference type="AlphaFoldDB" id="A0A554RV81"/>
<dbReference type="RefSeq" id="WP_143914412.1">
    <property type="nucleotide sequence ID" value="NZ_VLNT01000016.1"/>
</dbReference>
<reference evidence="11 12" key="1">
    <citation type="submission" date="2019-07" db="EMBL/GenBank/DDBJ databases">
        <authorList>
            <person name="Zhao L.H."/>
        </authorList>
    </citation>
    <scope>NUCLEOTIDE SEQUENCE [LARGE SCALE GENOMIC DNA]</scope>
    <source>
        <strain evidence="11 12">Co35</strain>
    </source>
</reference>
<keyword evidence="5 10" id="KW-0472">Membrane</keyword>
<comment type="caution">
    <text evidence="11">The sequence shown here is derived from an EMBL/GenBank/DDBJ whole genome shotgun (WGS) entry which is preliminary data.</text>
</comment>
<keyword evidence="6 10" id="KW-0407">Ion channel</keyword>
<comment type="function">
    <text evidence="9 10">Fluoride-specific ion channel. Important for reducing fluoride concentration in the cell, thus reducing its toxicity.</text>
</comment>
<dbReference type="InterPro" id="IPR003691">
    <property type="entry name" value="FluC"/>
</dbReference>
<dbReference type="GO" id="GO:0005886">
    <property type="term" value="C:plasma membrane"/>
    <property type="evidence" value="ECO:0007669"/>
    <property type="project" value="UniProtKB-SubCell"/>
</dbReference>
<feature type="transmembrane region" description="Helical" evidence="10">
    <location>
        <begin position="118"/>
        <end position="142"/>
    </location>
</feature>
<evidence type="ECO:0000256" key="3">
    <source>
        <dbReference type="ARBA" id="ARBA00022692"/>
    </source>
</evidence>
<organism evidence="11 12">
    <name type="scientific">Aeromicrobium piscarium</name>
    <dbReference type="NCBI Taxonomy" id="2590901"/>
    <lineage>
        <taxon>Bacteria</taxon>
        <taxon>Bacillati</taxon>
        <taxon>Actinomycetota</taxon>
        <taxon>Actinomycetes</taxon>
        <taxon>Propionibacteriales</taxon>
        <taxon>Nocardioidaceae</taxon>
        <taxon>Aeromicrobium</taxon>
    </lineage>
</organism>
<keyword evidence="10" id="KW-0479">Metal-binding</keyword>
<evidence type="ECO:0000256" key="9">
    <source>
        <dbReference type="ARBA" id="ARBA00049940"/>
    </source>
</evidence>
<evidence type="ECO:0000313" key="11">
    <source>
        <dbReference type="EMBL" id="TSD58009.1"/>
    </source>
</evidence>
<keyword evidence="3 10" id="KW-0812">Transmembrane</keyword>
<feature type="transmembrane region" description="Helical" evidence="10">
    <location>
        <begin position="86"/>
        <end position="106"/>
    </location>
</feature>
<dbReference type="OrthoDB" id="5148600at2"/>
<dbReference type="GO" id="GO:0140114">
    <property type="term" value="P:cellular detoxification of fluoride"/>
    <property type="evidence" value="ECO:0007669"/>
    <property type="project" value="UniProtKB-UniRule"/>
</dbReference>
<evidence type="ECO:0000256" key="6">
    <source>
        <dbReference type="ARBA" id="ARBA00023303"/>
    </source>
</evidence>
<evidence type="ECO:0000256" key="4">
    <source>
        <dbReference type="ARBA" id="ARBA00022989"/>
    </source>
</evidence>
<name>A0A554RV81_9ACTN</name>
<comment type="subcellular location">
    <subcellularLocation>
        <location evidence="1 10">Cell membrane</location>
        <topology evidence="1 10">Multi-pass membrane protein</topology>
    </subcellularLocation>
</comment>
<feature type="binding site" evidence="10">
    <location>
        <position position="96"/>
    </location>
    <ligand>
        <name>Na(+)</name>
        <dbReference type="ChEBI" id="CHEBI:29101"/>
        <note>structural</note>
    </ligand>
</feature>
<evidence type="ECO:0000256" key="10">
    <source>
        <dbReference type="HAMAP-Rule" id="MF_00454"/>
    </source>
</evidence>
<evidence type="ECO:0000313" key="12">
    <source>
        <dbReference type="Proteomes" id="UP000316988"/>
    </source>
</evidence>
<evidence type="ECO:0000256" key="5">
    <source>
        <dbReference type="ARBA" id="ARBA00023136"/>
    </source>
</evidence>
<evidence type="ECO:0000256" key="8">
    <source>
        <dbReference type="ARBA" id="ARBA00035585"/>
    </source>
</evidence>
<dbReference type="Proteomes" id="UP000316988">
    <property type="component" value="Unassembled WGS sequence"/>
</dbReference>
<comment type="catalytic activity">
    <reaction evidence="8">
        <text>fluoride(in) = fluoride(out)</text>
        <dbReference type="Rhea" id="RHEA:76159"/>
        <dbReference type="ChEBI" id="CHEBI:17051"/>
    </reaction>
    <physiologicalReaction direction="left-to-right" evidence="8">
        <dbReference type="Rhea" id="RHEA:76160"/>
    </physiologicalReaction>
</comment>
<feature type="binding site" evidence="10">
    <location>
        <position position="99"/>
    </location>
    <ligand>
        <name>Na(+)</name>
        <dbReference type="ChEBI" id="CHEBI:29101"/>
        <note>structural</note>
    </ligand>
</feature>
<dbReference type="Pfam" id="PF02537">
    <property type="entry name" value="CRCB"/>
    <property type="match status" value="1"/>
</dbReference>
<dbReference type="EMBL" id="VLNT01000016">
    <property type="protein sequence ID" value="TSD58009.1"/>
    <property type="molecule type" value="Genomic_DNA"/>
</dbReference>
<accession>A0A554RV81</accession>
<keyword evidence="2 10" id="KW-1003">Cell membrane</keyword>
<keyword evidence="10" id="KW-0406">Ion transport</keyword>
<gene>
    <name evidence="10" type="primary">fluC</name>
    <name evidence="10" type="synonym">crcB</name>
    <name evidence="11" type="ORF">FNM00_15260</name>
</gene>
<comment type="similarity">
    <text evidence="7 10">Belongs to the fluoride channel Fluc/FEX (TC 1.A.43) family.</text>
</comment>
<keyword evidence="10" id="KW-0813">Transport</keyword>
<protein>
    <recommendedName>
        <fullName evidence="10">Fluoride-specific ion channel FluC</fullName>
    </recommendedName>
</protein>
<dbReference type="GO" id="GO:0062054">
    <property type="term" value="F:fluoride channel activity"/>
    <property type="evidence" value="ECO:0007669"/>
    <property type="project" value="UniProtKB-UniRule"/>
</dbReference>
<feature type="transmembrane region" description="Helical" evidence="10">
    <location>
        <begin position="51"/>
        <end position="74"/>
    </location>
</feature>
<sequence>MSDVEGIDPDLPSPRPAYHAPSSIALVFAGGVLGTGGREGLSLAIPPVDGVPLTILGINVAGAFCLGLLLEGLHRRGPDHGGRRRLRLLAGTGFLGGFTTYSALAADTAMLLGDRPSGVGLAYALGTLVFGAAATWAGIAAASARTGGRAR</sequence>
<keyword evidence="12" id="KW-1185">Reference proteome</keyword>